<dbReference type="AlphaFoldDB" id="A0A412PCT7"/>
<accession>A0A412PCT7</accession>
<dbReference type="Pfam" id="PF01668">
    <property type="entry name" value="SmpB"/>
    <property type="match status" value="1"/>
</dbReference>
<dbReference type="SUPFAM" id="SSF74982">
    <property type="entry name" value="Small protein B (SmpB)"/>
    <property type="match status" value="1"/>
</dbReference>
<dbReference type="PANTHER" id="PTHR30308:SF2">
    <property type="entry name" value="SSRA-BINDING PROTEIN"/>
    <property type="match status" value="1"/>
</dbReference>
<dbReference type="InterPro" id="IPR000037">
    <property type="entry name" value="SsrA-bd_prot"/>
</dbReference>
<protein>
    <recommendedName>
        <fullName evidence="3">SsrA-binding protein</fullName>
    </recommendedName>
    <alternativeName>
        <fullName evidence="3">Small protein B</fullName>
    </alternativeName>
</protein>
<dbReference type="InterPro" id="IPR023620">
    <property type="entry name" value="SmpB"/>
</dbReference>
<reference evidence="4 5" key="1">
    <citation type="submission" date="2018-08" db="EMBL/GenBank/DDBJ databases">
        <title>A genome reference for cultivated species of the human gut microbiota.</title>
        <authorList>
            <person name="Zou Y."/>
            <person name="Xue W."/>
            <person name="Luo G."/>
        </authorList>
    </citation>
    <scope>NUCLEOTIDE SEQUENCE [LARGE SCALE GENOMIC DNA]</scope>
    <source>
        <strain evidence="4 5">AF18-46</strain>
    </source>
</reference>
<proteinExistence type="inferred from homology"/>
<dbReference type="CDD" id="cd09294">
    <property type="entry name" value="SmpB"/>
    <property type="match status" value="1"/>
</dbReference>
<dbReference type="InterPro" id="IPR020081">
    <property type="entry name" value="SsrA-bd_prot_CS"/>
</dbReference>
<comment type="similarity">
    <text evidence="3">Belongs to the SmpB family.</text>
</comment>
<evidence type="ECO:0000256" key="3">
    <source>
        <dbReference type="HAMAP-Rule" id="MF_00023"/>
    </source>
</evidence>
<dbReference type="PANTHER" id="PTHR30308">
    <property type="entry name" value="TMRNA-BINDING COMPONENT OF TRANS-TRANSLATION TAGGING COMPLEX"/>
    <property type="match status" value="1"/>
</dbReference>
<comment type="function">
    <text evidence="3">Required for rescue of stalled ribosomes mediated by trans-translation. Binds to transfer-messenger RNA (tmRNA), required for stable association of tmRNA with ribosomes. tmRNA and SmpB together mimic tRNA shape, replacing the anticodon stem-loop with SmpB. tmRNA is encoded by the ssrA gene; the 2 termini fold to resemble tRNA(Ala) and it encodes a 'tag peptide', a short internal open reading frame. During trans-translation Ala-aminoacylated tmRNA acts like a tRNA, entering the A-site of stalled ribosomes, displacing the stalled mRNA. The ribosome then switches to translate the ORF on the tmRNA; the nascent peptide is terminated with the 'tag peptide' encoded by the tmRNA and targeted for degradation. The ribosome is freed to recommence translation, which seems to be the essential function of trans-translation.</text>
</comment>
<evidence type="ECO:0000256" key="2">
    <source>
        <dbReference type="ARBA" id="ARBA00022884"/>
    </source>
</evidence>
<dbReference type="Gene3D" id="2.40.280.10">
    <property type="match status" value="1"/>
</dbReference>
<dbReference type="GO" id="GO:0070930">
    <property type="term" value="P:trans-translation-dependent protein tagging"/>
    <property type="evidence" value="ECO:0007669"/>
    <property type="project" value="TreeGrafter"/>
</dbReference>
<evidence type="ECO:0000256" key="1">
    <source>
        <dbReference type="ARBA" id="ARBA00022490"/>
    </source>
</evidence>
<dbReference type="NCBIfam" id="TIGR00086">
    <property type="entry name" value="smpB"/>
    <property type="match status" value="1"/>
</dbReference>
<dbReference type="GO" id="GO:0005829">
    <property type="term" value="C:cytosol"/>
    <property type="evidence" value="ECO:0007669"/>
    <property type="project" value="TreeGrafter"/>
</dbReference>
<gene>
    <name evidence="3" type="primary">smpB</name>
    <name evidence="4" type="ORF">DWX20_07725</name>
</gene>
<sequence length="153" mass="18103">MVEKTHEKTVALNRRASHDYFLEEKFECGIVLTGTEIKSVRQGKIQFQDSYISIYRGEAWIKGMHISPYKYGNIFNVDETRDRKLLLHKLEIFRLHQKVKLKGYTLIPVRMYLKDGRAKLEIALAKGKDLYDKRETEKLRDAKRAMEKALKFH</sequence>
<comment type="subcellular location">
    <subcellularLocation>
        <location evidence="3">Cytoplasm</location>
    </subcellularLocation>
    <text evidence="3">The tmRNA-SmpB complex associates with stalled 70S ribosomes.</text>
</comment>
<evidence type="ECO:0000313" key="4">
    <source>
        <dbReference type="EMBL" id="RGT55044.1"/>
    </source>
</evidence>
<dbReference type="HAMAP" id="MF_00023">
    <property type="entry name" value="SmpB"/>
    <property type="match status" value="1"/>
</dbReference>
<dbReference type="PROSITE" id="PS01317">
    <property type="entry name" value="SSRP"/>
    <property type="match status" value="1"/>
</dbReference>
<keyword evidence="2 3" id="KW-0694">RNA-binding</keyword>
<evidence type="ECO:0000313" key="5">
    <source>
        <dbReference type="Proteomes" id="UP000284731"/>
    </source>
</evidence>
<comment type="caution">
    <text evidence="4">The sequence shown here is derived from an EMBL/GenBank/DDBJ whole genome shotgun (WGS) entry which is preliminary data.</text>
</comment>
<dbReference type="GO" id="GO:0070929">
    <property type="term" value="P:trans-translation"/>
    <property type="evidence" value="ECO:0007669"/>
    <property type="project" value="UniProtKB-UniRule"/>
</dbReference>
<dbReference type="EMBL" id="QRWX01000003">
    <property type="protein sequence ID" value="RGT55044.1"/>
    <property type="molecule type" value="Genomic_DNA"/>
</dbReference>
<dbReference type="GO" id="GO:0003723">
    <property type="term" value="F:RNA binding"/>
    <property type="evidence" value="ECO:0007669"/>
    <property type="project" value="UniProtKB-UniRule"/>
</dbReference>
<dbReference type="Proteomes" id="UP000284731">
    <property type="component" value="Unassembled WGS sequence"/>
</dbReference>
<keyword evidence="1 3" id="KW-0963">Cytoplasm</keyword>
<dbReference type="NCBIfam" id="NF003843">
    <property type="entry name" value="PRK05422.1"/>
    <property type="match status" value="1"/>
</dbReference>
<organism evidence="4 5">
    <name type="scientific">Solobacterium moorei</name>
    <dbReference type="NCBI Taxonomy" id="102148"/>
    <lineage>
        <taxon>Bacteria</taxon>
        <taxon>Bacillati</taxon>
        <taxon>Bacillota</taxon>
        <taxon>Erysipelotrichia</taxon>
        <taxon>Erysipelotrichales</taxon>
        <taxon>Erysipelotrichaceae</taxon>
        <taxon>Solobacterium</taxon>
    </lineage>
</organism>
<dbReference type="RefSeq" id="WP_006525710.1">
    <property type="nucleotide sequence ID" value="NZ_CABJCF010000003.1"/>
</dbReference>
<name>A0A412PCT7_9FIRM</name>